<protein>
    <submittedName>
        <fullName evidence="1">Uncharacterized protein</fullName>
    </submittedName>
</protein>
<dbReference type="EMBL" id="JABFAA010000003">
    <property type="protein sequence ID" value="MBA0677744.1"/>
    <property type="molecule type" value="Genomic_DNA"/>
</dbReference>
<proteinExistence type="predicted"/>
<evidence type="ECO:0000313" key="1">
    <source>
        <dbReference type="EMBL" id="MBA0677744.1"/>
    </source>
</evidence>
<reference evidence="1 2" key="1">
    <citation type="journal article" date="2019" name="Genome Biol. Evol.">
        <title>Insights into the evolution of the New World diploid cottons (Gossypium, subgenus Houzingenia) based on genome sequencing.</title>
        <authorList>
            <person name="Grover C.E."/>
            <person name="Arick M.A. 2nd"/>
            <person name="Thrash A."/>
            <person name="Conover J.L."/>
            <person name="Sanders W.S."/>
            <person name="Peterson D.G."/>
            <person name="Frelichowski J.E."/>
            <person name="Scheffler J.A."/>
            <person name="Scheffler B.E."/>
            <person name="Wendel J.F."/>
        </authorList>
    </citation>
    <scope>NUCLEOTIDE SEQUENCE [LARGE SCALE GENOMIC DNA]</scope>
    <source>
        <strain evidence="1">185</strain>
        <tissue evidence="1">Leaf</tissue>
    </source>
</reference>
<dbReference type="Proteomes" id="UP000593577">
    <property type="component" value="Unassembled WGS sequence"/>
</dbReference>
<evidence type="ECO:0000313" key="2">
    <source>
        <dbReference type="Proteomes" id="UP000593577"/>
    </source>
</evidence>
<comment type="caution">
    <text evidence="1">The sequence shown here is derived from an EMBL/GenBank/DDBJ whole genome shotgun (WGS) entry which is preliminary data.</text>
</comment>
<dbReference type="AlphaFoldDB" id="A0A7J8WSV3"/>
<accession>A0A7J8WSV3</accession>
<keyword evidence="2" id="KW-1185">Reference proteome</keyword>
<organism evidence="1 2">
    <name type="scientific">Gossypium aridum</name>
    <name type="common">American cotton</name>
    <name type="synonym">Erioxylum aridum</name>
    <dbReference type="NCBI Taxonomy" id="34290"/>
    <lineage>
        <taxon>Eukaryota</taxon>
        <taxon>Viridiplantae</taxon>
        <taxon>Streptophyta</taxon>
        <taxon>Embryophyta</taxon>
        <taxon>Tracheophyta</taxon>
        <taxon>Spermatophyta</taxon>
        <taxon>Magnoliopsida</taxon>
        <taxon>eudicotyledons</taxon>
        <taxon>Gunneridae</taxon>
        <taxon>Pentapetalae</taxon>
        <taxon>rosids</taxon>
        <taxon>malvids</taxon>
        <taxon>Malvales</taxon>
        <taxon>Malvaceae</taxon>
        <taxon>Malvoideae</taxon>
        <taxon>Gossypium</taxon>
    </lineage>
</organism>
<name>A0A7J8WSV3_GOSAI</name>
<sequence length="17" mass="2064">MKKMRSLLMVSLRMILI</sequence>
<gene>
    <name evidence="1" type="ORF">Goari_019133</name>
</gene>